<dbReference type="EMBL" id="AP018907">
    <property type="protein sequence ID" value="BBF93238.1"/>
    <property type="molecule type" value="Genomic_DNA"/>
</dbReference>
<evidence type="ECO:0000313" key="1">
    <source>
        <dbReference type="EMBL" id="BBF93238.1"/>
    </source>
</evidence>
<name>A0A348G105_9HYPH</name>
<reference evidence="1 2" key="1">
    <citation type="submission" date="2018-08" db="EMBL/GenBank/DDBJ databases">
        <title>Complete genome sequencing of Blastochloris tepida GI.</title>
        <authorList>
            <person name="Tsukatani Y."/>
            <person name="Mori H."/>
        </authorList>
    </citation>
    <scope>NUCLEOTIDE SEQUENCE [LARGE SCALE GENOMIC DNA]</scope>
    <source>
        <strain evidence="1 2">GI</strain>
    </source>
</reference>
<dbReference type="InterPro" id="IPR021558">
    <property type="entry name" value="MazE-like"/>
</dbReference>
<dbReference type="KEGG" id="blag:BLTE_19230"/>
<dbReference type="AlphaFoldDB" id="A0A348G105"/>
<evidence type="ECO:0008006" key="3">
    <source>
        <dbReference type="Google" id="ProtNLM"/>
    </source>
</evidence>
<dbReference type="Pfam" id="PF11455">
    <property type="entry name" value="MazE-like"/>
    <property type="match status" value="1"/>
</dbReference>
<keyword evidence="2" id="KW-1185">Reference proteome</keyword>
<protein>
    <recommendedName>
        <fullName evidence="3">Antitoxin MazE</fullName>
    </recommendedName>
</protein>
<accession>A0A348G105</accession>
<gene>
    <name evidence="1" type="ORF">BLTE_19230</name>
</gene>
<dbReference type="OrthoDB" id="3734119at2"/>
<dbReference type="Proteomes" id="UP000266934">
    <property type="component" value="Chromosome"/>
</dbReference>
<proteinExistence type="predicted"/>
<evidence type="ECO:0000313" key="2">
    <source>
        <dbReference type="Proteomes" id="UP000266934"/>
    </source>
</evidence>
<sequence length="75" mass="8658">MPRQPKRPVPPPKRMASYRQRMRAAGLRPVQIWVPDTRAPDFAEKCRRQARAVAADDPAGDELMRFVAQIYELPE</sequence>
<organism evidence="1 2">
    <name type="scientific">Blastochloris tepida</name>
    <dbReference type="NCBI Taxonomy" id="2233851"/>
    <lineage>
        <taxon>Bacteria</taxon>
        <taxon>Pseudomonadati</taxon>
        <taxon>Pseudomonadota</taxon>
        <taxon>Alphaproteobacteria</taxon>
        <taxon>Hyphomicrobiales</taxon>
        <taxon>Blastochloridaceae</taxon>
        <taxon>Blastochloris</taxon>
    </lineage>
</organism>